<keyword evidence="3" id="KW-1185">Reference proteome</keyword>
<proteinExistence type="predicted"/>
<feature type="non-terminal residue" evidence="2">
    <location>
        <position position="1"/>
    </location>
</feature>
<sequence length="79" mass="8282">SSKSLAGSKEVSDPEVVIMGNCIVDDENITKVSDSGIERRTRSRAGKGVTNASTSVHKSTPDRSARVNGKKVATGPPRT</sequence>
<evidence type="ECO:0000313" key="3">
    <source>
        <dbReference type="Proteomes" id="UP000265520"/>
    </source>
</evidence>
<feature type="region of interest" description="Disordered" evidence="1">
    <location>
        <begin position="34"/>
        <end position="79"/>
    </location>
</feature>
<name>A0A392UM53_9FABA</name>
<feature type="non-terminal residue" evidence="2">
    <location>
        <position position="79"/>
    </location>
</feature>
<dbReference type="Proteomes" id="UP000265520">
    <property type="component" value="Unassembled WGS sequence"/>
</dbReference>
<evidence type="ECO:0000313" key="2">
    <source>
        <dbReference type="EMBL" id="MCI73968.1"/>
    </source>
</evidence>
<protein>
    <submittedName>
        <fullName evidence="2">Uncharacterized protein</fullName>
    </submittedName>
</protein>
<dbReference type="AlphaFoldDB" id="A0A392UM53"/>
<comment type="caution">
    <text evidence="2">The sequence shown here is derived from an EMBL/GenBank/DDBJ whole genome shotgun (WGS) entry which is preliminary data.</text>
</comment>
<organism evidence="2 3">
    <name type="scientific">Trifolium medium</name>
    <dbReference type="NCBI Taxonomy" id="97028"/>
    <lineage>
        <taxon>Eukaryota</taxon>
        <taxon>Viridiplantae</taxon>
        <taxon>Streptophyta</taxon>
        <taxon>Embryophyta</taxon>
        <taxon>Tracheophyta</taxon>
        <taxon>Spermatophyta</taxon>
        <taxon>Magnoliopsida</taxon>
        <taxon>eudicotyledons</taxon>
        <taxon>Gunneridae</taxon>
        <taxon>Pentapetalae</taxon>
        <taxon>rosids</taxon>
        <taxon>fabids</taxon>
        <taxon>Fabales</taxon>
        <taxon>Fabaceae</taxon>
        <taxon>Papilionoideae</taxon>
        <taxon>50 kb inversion clade</taxon>
        <taxon>NPAAA clade</taxon>
        <taxon>Hologalegina</taxon>
        <taxon>IRL clade</taxon>
        <taxon>Trifolieae</taxon>
        <taxon>Trifolium</taxon>
    </lineage>
</organism>
<accession>A0A392UM53</accession>
<evidence type="ECO:0000256" key="1">
    <source>
        <dbReference type="SAM" id="MobiDB-lite"/>
    </source>
</evidence>
<dbReference type="EMBL" id="LXQA010850309">
    <property type="protein sequence ID" value="MCI73968.1"/>
    <property type="molecule type" value="Genomic_DNA"/>
</dbReference>
<reference evidence="2 3" key="1">
    <citation type="journal article" date="2018" name="Front. Plant Sci.">
        <title>Red Clover (Trifolium pratense) and Zigzag Clover (T. medium) - A Picture of Genomic Similarities and Differences.</title>
        <authorList>
            <person name="Dluhosova J."/>
            <person name="Istvanek J."/>
            <person name="Nedelnik J."/>
            <person name="Repkova J."/>
        </authorList>
    </citation>
    <scope>NUCLEOTIDE SEQUENCE [LARGE SCALE GENOMIC DNA]</scope>
    <source>
        <strain evidence="3">cv. 10/8</strain>
        <tissue evidence="2">Leaf</tissue>
    </source>
</reference>